<dbReference type="InterPro" id="IPR032675">
    <property type="entry name" value="LRR_dom_sf"/>
</dbReference>
<sequence length="1567" mass="179861">MKRKKLQKRWLYFGVITVLYFMLTGTAVYGKENKNIEDFLGFYLCDTSDLPEIGNPEVLELLMDDELGFIRYDELYYGTTGTTIRYEYTDYKIDGNVLTCNYSRGYWPAFEDTGDDLPPGIHEYTLEDDGTIHSDGHIYYRYEKETYSTDESSVDQSEDEETHYNMLADAEETDFSSGEYSEEASFLGIDGVTRKDIKQVTFCNLNTVEDKPADTWDVSRDRDATVLAWFSGDKADGNLMIGAENGVIASISSKSLFRCCTNLNKVDFNGCFDTSNTMSLAYMFAECKSLQTIDGLENFDTGNVESMKGMFLNCGKLTEVNVNGFNTNKLLSIAEMFAGCTSLQDINIDDFSLDYTCSVTDAFKDTVRDGDTPLLSRKENKGIYTKYLLDSDDILPDDTSLRIKVINCYDNQILKRSSYADNFFYAVEDINGDEIPELITIQGDEEETYCRACEYDTKKNSIIEVEGIDFKMPGNVQYNNVYYLASENQIIYKNNSKDYQVLQWTDGKFEEKTVIEDENFTREEAGETLDFRNLEPDDIWSGYVDIDGDGEDEEVDAYAISDREGYVSIIFYVDDGKVFRKKATGKPSSADISAFTTGDHGALIYLRMYSNDAEDYCGILQFDTGNYKELLNMDALINDTQLIPKYAHSYFTVSVSTDNNLLFTFNLDSISYGSGFSFTVPYAYVDDQLKQNAYVADIAGMGSESYMLIQDKEVFIKPGSRKKAYTAKKGDRLTPEKIWLSNGIIWLQVTNEEGKNGWVPMGAETVYLELHYTYPPSVEEKVKENKENQIFFNNLKIPDEDTLYNLGETCFSEEEYEEAIIYYDMIDMLKHNYLKARKNAKIADKKIEKSEETKAEDKDKESKKEEKNEESKKHPDEKQVETAEKELLDQIKESNFNENHPLAYCKIDLESDGVNEIIIRSYETNGSEGGIYYYDVYSYDEQKEKFVHLRNAIFSSDASDKVFRFWKDKGYILIDSSMWGSNFQVMFLQEQKIEEKYETSCDLSSFPVIEFKELSFPKIKEYEVYKQYLKSEKYFSDIENQINIKGKVYDLDGDGVRELILKGIDTENKYHYIIYTCKAEQIQLLGSIVNWQNGGNGEIYSIGNGQIVVNTRLSDRQTYKVYSINDAMKPEYSVSKQSLDEKDAEGNNKRVYEYSTTDSEGNLIDGDVTTDDQWNQFEERFVEIETFCIPWMRDDVITDETQEDISENSDVTDAAKIASDVKNMSYTQSNPKTLSIRWDSSGKYYLDKGADSEILAAYANDFDGDSENEIFCVSYEPSSIIEEGDSLRYSILKKNKKEWQIIAEQEVLYQGYTGQYSNISCPSSAIVESEASVFFRKVDGVYQFFYEEYSVGAIVTGVDWYFTGCEFKDGKFNLLDGSNMYYVVSADDPSTYIEKLRILGFAKTDIDTDQMVVDCNSPVYEILRMNKNTMKSSNEIFRWIQKGNSQETLECFEFTPEDKSADIPKDIQEFQMPDTTEESEYILPDAADRCLSEDELSGLTQEQIQLAINEIFARHGRCFTTEKMDTYFRSKSWYQPDPSKTDDQIIAEFNGYEKANEELLEKLRAAS</sequence>
<dbReference type="Gene3D" id="3.80.10.10">
    <property type="entry name" value="Ribonuclease Inhibitor"/>
    <property type="match status" value="1"/>
</dbReference>
<comment type="caution">
    <text evidence="4">The sequence shown here is derived from an EMBL/GenBank/DDBJ whole genome shotgun (WGS) entry which is preliminary data.</text>
</comment>
<dbReference type="Proteomes" id="UP000253208">
    <property type="component" value="Unassembled WGS sequence"/>
</dbReference>
<dbReference type="InterPro" id="IPR005046">
    <property type="entry name" value="DUF285"/>
</dbReference>
<evidence type="ECO:0000313" key="4">
    <source>
        <dbReference type="EMBL" id="RCH43701.1"/>
    </source>
</evidence>
<name>A0A367G131_9FIRM</name>
<dbReference type="SUPFAM" id="SSF52047">
    <property type="entry name" value="RNI-like"/>
    <property type="match status" value="1"/>
</dbReference>
<dbReference type="InterPro" id="IPR025582">
    <property type="entry name" value="YARHG_dom"/>
</dbReference>
<dbReference type="EMBL" id="PSQG01000012">
    <property type="protein sequence ID" value="RCH43701.1"/>
    <property type="molecule type" value="Genomic_DNA"/>
</dbReference>
<gene>
    <name evidence="4" type="ORF">C4886_09840</name>
</gene>
<dbReference type="Gene3D" id="1.20.58.1690">
    <property type="match status" value="1"/>
</dbReference>
<feature type="transmembrane region" description="Helical" evidence="2">
    <location>
        <begin position="12"/>
        <end position="30"/>
    </location>
</feature>
<evidence type="ECO:0000256" key="2">
    <source>
        <dbReference type="SAM" id="Phobius"/>
    </source>
</evidence>
<evidence type="ECO:0000256" key="1">
    <source>
        <dbReference type="SAM" id="MobiDB-lite"/>
    </source>
</evidence>
<dbReference type="InterPro" id="IPR011889">
    <property type="entry name" value="Liste_lipo_26"/>
</dbReference>
<evidence type="ECO:0000313" key="5">
    <source>
        <dbReference type="Proteomes" id="UP000253208"/>
    </source>
</evidence>
<dbReference type="Pfam" id="PF13308">
    <property type="entry name" value="YARHG"/>
    <property type="match status" value="1"/>
</dbReference>
<dbReference type="InterPro" id="IPR038434">
    <property type="entry name" value="YARHG_sf"/>
</dbReference>
<dbReference type="RefSeq" id="WP_114002215.1">
    <property type="nucleotide sequence ID" value="NZ_PSQG01000012.1"/>
</dbReference>
<keyword evidence="2" id="KW-0812">Transmembrane</keyword>
<feature type="domain" description="YARHG" evidence="3">
    <location>
        <begin position="1479"/>
        <end position="1565"/>
    </location>
</feature>
<organism evidence="4 5">
    <name type="scientific">Blautia obeum</name>
    <dbReference type="NCBI Taxonomy" id="40520"/>
    <lineage>
        <taxon>Bacteria</taxon>
        <taxon>Bacillati</taxon>
        <taxon>Bacillota</taxon>
        <taxon>Clostridia</taxon>
        <taxon>Lachnospirales</taxon>
        <taxon>Lachnospiraceae</taxon>
        <taxon>Blautia</taxon>
    </lineage>
</organism>
<keyword evidence="2" id="KW-0472">Membrane</keyword>
<dbReference type="Pfam" id="PF03382">
    <property type="entry name" value="DUF285"/>
    <property type="match status" value="1"/>
</dbReference>
<evidence type="ECO:0000259" key="3">
    <source>
        <dbReference type="SMART" id="SM01324"/>
    </source>
</evidence>
<dbReference type="SMART" id="SM01324">
    <property type="entry name" value="YARHG"/>
    <property type="match status" value="1"/>
</dbReference>
<proteinExistence type="predicted"/>
<dbReference type="NCBIfam" id="TIGR02167">
    <property type="entry name" value="Liste_lipo_26"/>
    <property type="match status" value="1"/>
</dbReference>
<accession>A0A367G131</accession>
<reference evidence="4 5" key="1">
    <citation type="submission" date="2018-02" db="EMBL/GenBank/DDBJ databases">
        <title>Complete genome sequencing of Faecalibacterium prausnitzii strains isolated from the human gut.</title>
        <authorList>
            <person name="Fitzgerald B.C."/>
            <person name="Shkoporov A.N."/>
            <person name="Ross P.R."/>
            <person name="Hill C."/>
        </authorList>
    </citation>
    <scope>NUCLEOTIDE SEQUENCE [LARGE SCALE GENOMIC DNA]</scope>
    <source>
        <strain evidence="4 5">APC942/31-1</strain>
    </source>
</reference>
<keyword evidence="2" id="KW-1133">Transmembrane helix</keyword>
<protein>
    <recommendedName>
        <fullName evidence="3">YARHG domain-containing protein</fullName>
    </recommendedName>
</protein>
<feature type="region of interest" description="Disordered" evidence="1">
    <location>
        <begin position="848"/>
        <end position="881"/>
    </location>
</feature>